<dbReference type="Gene3D" id="3.40.50.2300">
    <property type="match status" value="1"/>
</dbReference>
<dbReference type="Proteomes" id="UP001231362">
    <property type="component" value="Unassembled WGS sequence"/>
</dbReference>
<proteinExistence type="predicted"/>
<reference evidence="3 4" key="1">
    <citation type="submission" date="2023-07" db="EMBL/GenBank/DDBJ databases">
        <title>Genomic Encyclopedia of Type Strains, Phase IV (KMG-IV): sequencing the most valuable type-strain genomes for metagenomic binning, comparative biology and taxonomic classification.</title>
        <authorList>
            <person name="Goeker M."/>
        </authorList>
    </citation>
    <scope>NUCLEOTIDE SEQUENCE [LARGE SCALE GENOMIC DNA]</scope>
    <source>
        <strain evidence="3 4">DSM 23948</strain>
    </source>
</reference>
<protein>
    <submittedName>
        <fullName evidence="3">DNA-binding response OmpR family regulator</fullName>
    </submittedName>
</protein>
<dbReference type="InterPro" id="IPR001789">
    <property type="entry name" value="Sig_transdc_resp-reg_receiver"/>
</dbReference>
<feature type="domain" description="Response regulatory" evidence="2">
    <location>
        <begin position="4"/>
        <end position="70"/>
    </location>
</feature>
<evidence type="ECO:0000313" key="3">
    <source>
        <dbReference type="EMBL" id="MDQ0155743.1"/>
    </source>
</evidence>
<comment type="caution">
    <text evidence="1">Lacks conserved residue(s) required for the propagation of feature annotation.</text>
</comment>
<dbReference type="RefSeq" id="WP_307150269.1">
    <property type="nucleotide sequence ID" value="NZ_JAUSTU010000008.1"/>
</dbReference>
<name>A0ABT9V468_9BACL</name>
<sequence length="70" mass="7687">MDKRILIIEDEESIVDILAYALRKEGFSVLSASTGKAAIARFQGSEIDLVISNYGMFTNGSSKYAKNSHD</sequence>
<dbReference type="SUPFAM" id="SSF52172">
    <property type="entry name" value="CheY-like"/>
    <property type="match status" value="1"/>
</dbReference>
<dbReference type="InterPro" id="IPR011006">
    <property type="entry name" value="CheY-like_superfamily"/>
</dbReference>
<gene>
    <name evidence="3" type="ORF">J2S07_002048</name>
</gene>
<evidence type="ECO:0000256" key="1">
    <source>
        <dbReference type="PROSITE-ProRule" id="PRU00169"/>
    </source>
</evidence>
<dbReference type="GO" id="GO:0003677">
    <property type="term" value="F:DNA binding"/>
    <property type="evidence" value="ECO:0007669"/>
    <property type="project" value="UniProtKB-KW"/>
</dbReference>
<comment type="caution">
    <text evidence="3">The sequence shown here is derived from an EMBL/GenBank/DDBJ whole genome shotgun (WGS) entry which is preliminary data.</text>
</comment>
<dbReference type="Pfam" id="PF00072">
    <property type="entry name" value="Response_reg"/>
    <property type="match status" value="1"/>
</dbReference>
<evidence type="ECO:0000313" key="4">
    <source>
        <dbReference type="Proteomes" id="UP001231362"/>
    </source>
</evidence>
<dbReference type="EMBL" id="JAUSTU010000008">
    <property type="protein sequence ID" value="MDQ0155743.1"/>
    <property type="molecule type" value="Genomic_DNA"/>
</dbReference>
<dbReference type="PROSITE" id="PS50110">
    <property type="entry name" value="RESPONSE_REGULATORY"/>
    <property type="match status" value="1"/>
</dbReference>
<keyword evidence="4" id="KW-1185">Reference proteome</keyword>
<keyword evidence="3" id="KW-0238">DNA-binding</keyword>
<evidence type="ECO:0000259" key="2">
    <source>
        <dbReference type="PROSITE" id="PS50110"/>
    </source>
</evidence>
<accession>A0ABT9V468</accession>
<organism evidence="3 4">
    <name type="scientific">Anoxybacillus andreesenii</name>
    <dbReference type="NCBI Taxonomy" id="1325932"/>
    <lineage>
        <taxon>Bacteria</taxon>
        <taxon>Bacillati</taxon>
        <taxon>Bacillota</taxon>
        <taxon>Bacilli</taxon>
        <taxon>Bacillales</taxon>
        <taxon>Anoxybacillaceae</taxon>
        <taxon>Anoxybacillus</taxon>
    </lineage>
</organism>